<evidence type="ECO:0000313" key="2">
    <source>
        <dbReference type="EMBL" id="CAH1414802.1"/>
    </source>
</evidence>
<reference evidence="2 3" key="1">
    <citation type="submission" date="2022-01" db="EMBL/GenBank/DDBJ databases">
        <authorList>
            <person name="Xiong W."/>
            <person name="Schranz E."/>
        </authorList>
    </citation>
    <scope>NUCLEOTIDE SEQUENCE [LARGE SCALE GENOMIC DNA]</scope>
</reference>
<feature type="compositionally biased region" description="Polar residues" evidence="1">
    <location>
        <begin position="54"/>
        <end position="81"/>
    </location>
</feature>
<gene>
    <name evidence="2" type="ORF">LVIROSA_LOCUS2693</name>
</gene>
<dbReference type="AlphaFoldDB" id="A0AAU9LK72"/>
<name>A0AAU9LK72_9ASTR</name>
<keyword evidence="3" id="KW-1185">Reference proteome</keyword>
<proteinExistence type="predicted"/>
<organism evidence="2 3">
    <name type="scientific">Lactuca virosa</name>
    <dbReference type="NCBI Taxonomy" id="75947"/>
    <lineage>
        <taxon>Eukaryota</taxon>
        <taxon>Viridiplantae</taxon>
        <taxon>Streptophyta</taxon>
        <taxon>Embryophyta</taxon>
        <taxon>Tracheophyta</taxon>
        <taxon>Spermatophyta</taxon>
        <taxon>Magnoliopsida</taxon>
        <taxon>eudicotyledons</taxon>
        <taxon>Gunneridae</taxon>
        <taxon>Pentapetalae</taxon>
        <taxon>asterids</taxon>
        <taxon>campanulids</taxon>
        <taxon>Asterales</taxon>
        <taxon>Asteraceae</taxon>
        <taxon>Cichorioideae</taxon>
        <taxon>Cichorieae</taxon>
        <taxon>Lactucinae</taxon>
        <taxon>Lactuca</taxon>
    </lineage>
</organism>
<accession>A0AAU9LK72</accession>
<sequence length="88" mass="9839">MELRCFVSSPPYLATQRSWGRQSYISPYLSDGPTARRNDASSPPLIRRLFLRLSDNQPSTDSTPPAFQSPNQRIHPSTDSGPSIFLDS</sequence>
<evidence type="ECO:0000313" key="3">
    <source>
        <dbReference type="Proteomes" id="UP001157418"/>
    </source>
</evidence>
<dbReference type="EMBL" id="CAKMRJ010000001">
    <property type="protein sequence ID" value="CAH1414802.1"/>
    <property type="molecule type" value="Genomic_DNA"/>
</dbReference>
<protein>
    <submittedName>
        <fullName evidence="2">Uncharacterized protein</fullName>
    </submittedName>
</protein>
<feature type="region of interest" description="Disordered" evidence="1">
    <location>
        <begin position="54"/>
        <end position="88"/>
    </location>
</feature>
<dbReference type="Proteomes" id="UP001157418">
    <property type="component" value="Unassembled WGS sequence"/>
</dbReference>
<comment type="caution">
    <text evidence="2">The sequence shown here is derived from an EMBL/GenBank/DDBJ whole genome shotgun (WGS) entry which is preliminary data.</text>
</comment>
<evidence type="ECO:0000256" key="1">
    <source>
        <dbReference type="SAM" id="MobiDB-lite"/>
    </source>
</evidence>